<evidence type="ECO:0000313" key="3">
    <source>
        <dbReference type="Proteomes" id="UP000313849"/>
    </source>
</evidence>
<dbReference type="PANTHER" id="PTHR46233">
    <property type="entry name" value="HYDROXYACYLGLUTATHIONE HYDROLASE GLOC"/>
    <property type="match status" value="1"/>
</dbReference>
<dbReference type="SMART" id="SM00849">
    <property type="entry name" value="Lactamase_B"/>
    <property type="match status" value="1"/>
</dbReference>
<dbReference type="InterPro" id="IPR001279">
    <property type="entry name" value="Metallo-B-lactamas"/>
</dbReference>
<organism evidence="2 3">
    <name type="scientific">Miniimonas arenae</name>
    <dbReference type="NCBI Taxonomy" id="676201"/>
    <lineage>
        <taxon>Bacteria</taxon>
        <taxon>Bacillati</taxon>
        <taxon>Actinomycetota</taxon>
        <taxon>Actinomycetes</taxon>
        <taxon>Micrococcales</taxon>
        <taxon>Beutenbergiaceae</taxon>
        <taxon>Miniimonas</taxon>
    </lineage>
</organism>
<dbReference type="InterPro" id="IPR036866">
    <property type="entry name" value="RibonucZ/Hydroxyglut_hydro"/>
</dbReference>
<accession>A0A5C5BC20</accession>
<gene>
    <name evidence="2" type="ORF">FH969_07915</name>
</gene>
<keyword evidence="3" id="KW-1185">Reference proteome</keyword>
<keyword evidence="2" id="KW-0378">Hydrolase</keyword>
<dbReference type="InterPro" id="IPR051453">
    <property type="entry name" value="MBL_Glyoxalase_II"/>
</dbReference>
<proteinExistence type="predicted"/>
<dbReference type="EMBL" id="VENP01000024">
    <property type="protein sequence ID" value="TNU74129.1"/>
    <property type="molecule type" value="Genomic_DNA"/>
</dbReference>
<dbReference type="GO" id="GO:0016787">
    <property type="term" value="F:hydrolase activity"/>
    <property type="evidence" value="ECO:0007669"/>
    <property type="project" value="UniProtKB-KW"/>
</dbReference>
<dbReference type="PANTHER" id="PTHR46233:SF4">
    <property type="entry name" value="METALLO-BETA-LACTAMASE DOMAIN-CONTAINING PROTEIN"/>
    <property type="match status" value="1"/>
</dbReference>
<name>A0A5C5BC20_9MICO</name>
<dbReference type="OrthoDB" id="2971563at2"/>
<protein>
    <submittedName>
        <fullName evidence="2">MBL fold metallo-hydrolase</fullName>
    </submittedName>
</protein>
<dbReference type="RefSeq" id="WP_139986824.1">
    <property type="nucleotide sequence ID" value="NZ_VENP01000024.1"/>
</dbReference>
<dbReference type="Proteomes" id="UP000313849">
    <property type="component" value="Unassembled WGS sequence"/>
</dbReference>
<dbReference type="Gene3D" id="3.60.15.10">
    <property type="entry name" value="Ribonuclease Z/Hydroxyacylglutathione hydrolase-like"/>
    <property type="match status" value="1"/>
</dbReference>
<sequence>MRIERLVVPAPGRTDFTNNVWLVGDDAEVVVVDAAHDGDAIADAVGDRRVVATLVTHGHWDHVGAAPRLRARTHAPVLLHAADRTLWHESLVDAPDGELTDGLRLAVAGGEVEVRHTPGHTPGSCVVVAWPEGGEGDGEEQRGAARPLAVMTGDTLFHGGPGATRWPYSSFEGIVASIRERLLVLPPETPVHTGHGEDTTIGAEAADVAAWLARGW</sequence>
<reference evidence="2 3" key="1">
    <citation type="submission" date="2019-06" db="EMBL/GenBank/DDBJ databases">
        <title>Draft genome sequence of Miniimonas arenae KCTC 19750T isolated from sea sand.</title>
        <authorList>
            <person name="Park S.-J."/>
        </authorList>
    </citation>
    <scope>NUCLEOTIDE SEQUENCE [LARGE SCALE GENOMIC DNA]</scope>
    <source>
        <strain evidence="2 3">KCTC 19750</strain>
    </source>
</reference>
<comment type="caution">
    <text evidence="2">The sequence shown here is derived from an EMBL/GenBank/DDBJ whole genome shotgun (WGS) entry which is preliminary data.</text>
</comment>
<evidence type="ECO:0000259" key="1">
    <source>
        <dbReference type="SMART" id="SM00849"/>
    </source>
</evidence>
<evidence type="ECO:0000313" key="2">
    <source>
        <dbReference type="EMBL" id="TNU74129.1"/>
    </source>
</evidence>
<feature type="domain" description="Metallo-beta-lactamase" evidence="1">
    <location>
        <begin position="17"/>
        <end position="195"/>
    </location>
</feature>
<dbReference type="AlphaFoldDB" id="A0A5C5BC20"/>
<dbReference type="CDD" id="cd06262">
    <property type="entry name" value="metallo-hydrolase-like_MBL-fold"/>
    <property type="match status" value="1"/>
</dbReference>
<dbReference type="Pfam" id="PF00753">
    <property type="entry name" value="Lactamase_B"/>
    <property type="match status" value="1"/>
</dbReference>
<dbReference type="SUPFAM" id="SSF56281">
    <property type="entry name" value="Metallo-hydrolase/oxidoreductase"/>
    <property type="match status" value="1"/>
</dbReference>